<reference evidence="1" key="1">
    <citation type="journal article" date="2021" name="Front. Microbiol.">
        <title>Comprehensive Comparative Genomics and Phenotyping of Methylobacterium Species.</title>
        <authorList>
            <person name="Alessa O."/>
            <person name="Ogura Y."/>
            <person name="Fujitani Y."/>
            <person name="Takami H."/>
            <person name="Hayashi T."/>
            <person name="Sahin N."/>
            <person name="Tani A."/>
        </authorList>
    </citation>
    <scope>NUCLEOTIDE SEQUENCE</scope>
    <source>
        <strain evidence="1">DSM 23632</strain>
    </source>
</reference>
<comment type="caution">
    <text evidence="1">The sequence shown here is derived from an EMBL/GenBank/DDBJ whole genome shotgun (WGS) entry which is preliminary data.</text>
</comment>
<protein>
    <recommendedName>
        <fullName evidence="3">DUF4926 domain-containing protein</fullName>
    </recommendedName>
</protein>
<name>A0ABQ4TTK7_9HYPH</name>
<sequence length="74" mass="7747">MPYERRHAIDALDEVTLAVAMRSDDGATIPEGSSGTVVGVWAGGNAFEVEFSEPFHALATVERAAIAQSLKAAS</sequence>
<accession>A0ABQ4TTK7</accession>
<reference evidence="1" key="2">
    <citation type="submission" date="2021-08" db="EMBL/GenBank/DDBJ databases">
        <authorList>
            <person name="Tani A."/>
            <person name="Ola A."/>
            <person name="Ogura Y."/>
            <person name="Katsura K."/>
            <person name="Hayashi T."/>
        </authorList>
    </citation>
    <scope>NUCLEOTIDE SEQUENCE</scope>
    <source>
        <strain evidence="1">DSM 23632</strain>
    </source>
</reference>
<dbReference type="RefSeq" id="WP_238181168.1">
    <property type="nucleotide sequence ID" value="NZ_BPRB01000035.1"/>
</dbReference>
<keyword evidence="2" id="KW-1185">Reference proteome</keyword>
<evidence type="ECO:0000313" key="2">
    <source>
        <dbReference type="Proteomes" id="UP001055057"/>
    </source>
</evidence>
<proteinExistence type="predicted"/>
<gene>
    <name evidence="1" type="ORF">MPOCJGCO_0622</name>
</gene>
<evidence type="ECO:0008006" key="3">
    <source>
        <dbReference type="Google" id="ProtNLM"/>
    </source>
</evidence>
<dbReference type="Proteomes" id="UP001055057">
    <property type="component" value="Unassembled WGS sequence"/>
</dbReference>
<evidence type="ECO:0000313" key="1">
    <source>
        <dbReference type="EMBL" id="GJE58540.1"/>
    </source>
</evidence>
<organism evidence="1 2">
    <name type="scientific">Methylobacterium trifolii</name>
    <dbReference type="NCBI Taxonomy" id="1003092"/>
    <lineage>
        <taxon>Bacteria</taxon>
        <taxon>Pseudomonadati</taxon>
        <taxon>Pseudomonadota</taxon>
        <taxon>Alphaproteobacteria</taxon>
        <taxon>Hyphomicrobiales</taxon>
        <taxon>Methylobacteriaceae</taxon>
        <taxon>Methylobacterium</taxon>
    </lineage>
</organism>
<dbReference type="EMBL" id="BPRB01000035">
    <property type="protein sequence ID" value="GJE58540.1"/>
    <property type="molecule type" value="Genomic_DNA"/>
</dbReference>